<evidence type="ECO:0000256" key="1">
    <source>
        <dbReference type="ARBA" id="ARBA00022723"/>
    </source>
</evidence>
<dbReference type="Gene3D" id="3.40.350.10">
    <property type="entry name" value="Creatinase/prolidase N-terminal domain"/>
    <property type="match status" value="1"/>
</dbReference>
<reference evidence="5 6" key="2">
    <citation type="journal article" date="2011" name="Stand. Genomic Sci.">
        <title>Complete genome sequence of Truepera radiovictrix type strain (RQ-24).</title>
        <authorList>
            <person name="Ivanova N."/>
            <person name="Rohde C."/>
            <person name="Munk C."/>
            <person name="Nolan M."/>
            <person name="Lucas S."/>
            <person name="Del Rio T.G."/>
            <person name="Tice H."/>
            <person name="Deshpande S."/>
            <person name="Cheng J.F."/>
            <person name="Tapia R."/>
            <person name="Han C."/>
            <person name="Goodwin L."/>
            <person name="Pitluck S."/>
            <person name="Liolios K."/>
            <person name="Mavromatis K."/>
            <person name="Mikhailova N."/>
            <person name="Pati A."/>
            <person name="Chen A."/>
            <person name="Palaniappan K."/>
            <person name="Land M."/>
            <person name="Hauser L."/>
            <person name="Chang Y.J."/>
            <person name="Jeffries C.D."/>
            <person name="Brambilla E."/>
            <person name="Rohde M."/>
            <person name="Goker M."/>
            <person name="Tindall B.J."/>
            <person name="Woyke T."/>
            <person name="Bristow J."/>
            <person name="Eisen J.A."/>
            <person name="Markowitz V."/>
            <person name="Hugenholtz P."/>
            <person name="Kyrpides N.C."/>
            <person name="Klenk H.P."/>
            <person name="Lapidus A."/>
        </authorList>
    </citation>
    <scope>NUCLEOTIDE SEQUENCE [LARGE SCALE GENOMIC DNA]</scope>
    <source>
        <strain evidence="6">DSM 17093 / CIP 108686 / LMG 22925 / RQ-24</strain>
    </source>
</reference>
<dbReference type="AlphaFoldDB" id="D7CS61"/>
<name>D7CS61_TRURR</name>
<dbReference type="InterPro" id="IPR001131">
    <property type="entry name" value="Peptidase_M24B_aminopep-P_CS"/>
</dbReference>
<evidence type="ECO:0000259" key="3">
    <source>
        <dbReference type="Pfam" id="PF00557"/>
    </source>
</evidence>
<evidence type="ECO:0000259" key="4">
    <source>
        <dbReference type="Pfam" id="PF01321"/>
    </source>
</evidence>
<dbReference type="PANTHER" id="PTHR46112:SF3">
    <property type="entry name" value="AMINOPEPTIDASE YPDF"/>
    <property type="match status" value="1"/>
</dbReference>
<dbReference type="PANTHER" id="PTHR46112">
    <property type="entry name" value="AMINOPEPTIDASE"/>
    <property type="match status" value="1"/>
</dbReference>
<reference evidence="6" key="1">
    <citation type="submission" date="2010-05" db="EMBL/GenBank/DDBJ databases">
        <title>The complete genome of Truepera radiovictris DSM 17093.</title>
        <authorList>
            <consortium name="US DOE Joint Genome Institute (JGI-PGF)"/>
            <person name="Lucas S."/>
            <person name="Copeland A."/>
            <person name="Lapidus A."/>
            <person name="Glavina del Rio T."/>
            <person name="Dalin E."/>
            <person name="Tice H."/>
            <person name="Bruce D."/>
            <person name="Goodwin L."/>
            <person name="Pitluck S."/>
            <person name="Kyrpides N."/>
            <person name="Mavromatis K."/>
            <person name="Ovchinnikova G."/>
            <person name="Munk A.C."/>
            <person name="Detter J.C."/>
            <person name="Han C."/>
            <person name="Tapia R."/>
            <person name="Land M."/>
            <person name="Hauser L."/>
            <person name="Markowitz V."/>
            <person name="Cheng J.-F."/>
            <person name="Hugenholtz P."/>
            <person name="Woyke T."/>
            <person name="Wu D."/>
            <person name="Tindall B."/>
            <person name="Pomrenke H.G."/>
            <person name="Brambilla E."/>
            <person name="Klenk H.-P."/>
            <person name="Eisen J.A."/>
        </authorList>
    </citation>
    <scope>NUCLEOTIDE SEQUENCE [LARGE SCALE GENOMIC DNA]</scope>
    <source>
        <strain evidence="6">DSM 17093 / CIP 108686 / LMG 22925 / RQ-24</strain>
    </source>
</reference>
<dbReference type="GO" id="GO:0046872">
    <property type="term" value="F:metal ion binding"/>
    <property type="evidence" value="ECO:0007669"/>
    <property type="project" value="UniProtKB-KW"/>
</dbReference>
<evidence type="ECO:0000313" key="5">
    <source>
        <dbReference type="EMBL" id="ADI13593.1"/>
    </source>
</evidence>
<dbReference type="Proteomes" id="UP000000379">
    <property type="component" value="Chromosome"/>
</dbReference>
<dbReference type="Pfam" id="PF01321">
    <property type="entry name" value="Creatinase_N"/>
    <property type="match status" value="1"/>
</dbReference>
<dbReference type="InterPro" id="IPR000587">
    <property type="entry name" value="Creatinase_N"/>
</dbReference>
<dbReference type="HOGENOM" id="CLU_017266_4_2_0"/>
<feature type="domain" description="Peptidase M24" evidence="3">
    <location>
        <begin position="136"/>
        <end position="338"/>
    </location>
</feature>
<dbReference type="EMBL" id="CP002049">
    <property type="protein sequence ID" value="ADI13593.1"/>
    <property type="molecule type" value="Genomic_DNA"/>
</dbReference>
<dbReference type="InterPro" id="IPR001714">
    <property type="entry name" value="Pept_M24_MAP"/>
</dbReference>
<keyword evidence="6" id="KW-1185">Reference proteome</keyword>
<keyword evidence="2" id="KW-0378">Hydrolase</keyword>
<evidence type="ECO:0000313" key="6">
    <source>
        <dbReference type="Proteomes" id="UP000000379"/>
    </source>
</evidence>
<dbReference type="PRINTS" id="PR00599">
    <property type="entry name" value="MAPEPTIDASE"/>
</dbReference>
<dbReference type="SUPFAM" id="SSF55920">
    <property type="entry name" value="Creatinase/aminopeptidase"/>
    <property type="match status" value="1"/>
</dbReference>
<dbReference type="SUPFAM" id="SSF53092">
    <property type="entry name" value="Creatinase/prolidase N-terminal domain"/>
    <property type="match status" value="1"/>
</dbReference>
<dbReference type="InterPro" id="IPR036005">
    <property type="entry name" value="Creatinase/aminopeptidase-like"/>
</dbReference>
<dbReference type="OrthoDB" id="9806388at2"/>
<dbReference type="InterPro" id="IPR050659">
    <property type="entry name" value="Peptidase_M24B"/>
</dbReference>
<protein>
    <submittedName>
        <fullName evidence="5">Peptidase M24</fullName>
    </submittedName>
</protein>
<dbReference type="KEGG" id="tra:Trad_0456"/>
<dbReference type="PROSITE" id="PS00491">
    <property type="entry name" value="PROLINE_PEPTIDASE"/>
    <property type="match status" value="1"/>
</dbReference>
<dbReference type="CDD" id="cd01092">
    <property type="entry name" value="APP-like"/>
    <property type="match status" value="1"/>
</dbReference>
<dbReference type="InterPro" id="IPR029149">
    <property type="entry name" value="Creatin/AminoP/Spt16_N"/>
</dbReference>
<feature type="domain" description="Creatinase N-terminal" evidence="4">
    <location>
        <begin position="9"/>
        <end position="128"/>
    </location>
</feature>
<dbReference type="STRING" id="649638.Trad_0456"/>
<dbReference type="eggNOG" id="COG0006">
    <property type="taxonomic scope" value="Bacteria"/>
</dbReference>
<sequence>MLAPVWEGLRAAGADALLVTHPANVRYLSGFSSPEDGRVLLSDKGLQLWTDGRYIQQAREESRLEVVITDTGSTWVEQLCTHVKDVLGGPRLAFEAESTPYALFAELREALGSEPVPTKGLVSELRLVKSPAEIATLREAARITDEAFAHILDVIRPGLREVDVALELERFMRRAGAEGASFAIIVASGVRSAMPHGVASSKPLARGELVTLDFGAKVAGYHADMTRTVALGEVSEAHERLYDAVLRAQEAALAAVAPNAEGRAVDAVARDSLAAAGLAEGFTHGLGHGVGLEVHERPRLSRLSQDTLRPGMVVTVEPGVYRPGDAGVRIEDLVVVTDAGCERLSGSPKALLRL</sequence>
<dbReference type="InterPro" id="IPR000994">
    <property type="entry name" value="Pept_M24"/>
</dbReference>
<dbReference type="Pfam" id="PF00557">
    <property type="entry name" value="Peptidase_M24"/>
    <property type="match status" value="1"/>
</dbReference>
<dbReference type="RefSeq" id="WP_013176973.1">
    <property type="nucleotide sequence ID" value="NC_014221.1"/>
</dbReference>
<dbReference type="Gene3D" id="3.90.230.10">
    <property type="entry name" value="Creatinase/methionine aminopeptidase superfamily"/>
    <property type="match status" value="1"/>
</dbReference>
<accession>D7CS61</accession>
<dbReference type="GO" id="GO:0008235">
    <property type="term" value="F:metalloexopeptidase activity"/>
    <property type="evidence" value="ECO:0007669"/>
    <property type="project" value="UniProtKB-ARBA"/>
</dbReference>
<keyword evidence="1" id="KW-0479">Metal-binding</keyword>
<evidence type="ECO:0000256" key="2">
    <source>
        <dbReference type="ARBA" id="ARBA00022801"/>
    </source>
</evidence>
<organism evidence="5 6">
    <name type="scientific">Truepera radiovictrix (strain DSM 17093 / CIP 108686 / LMG 22925 / RQ-24)</name>
    <dbReference type="NCBI Taxonomy" id="649638"/>
    <lineage>
        <taxon>Bacteria</taxon>
        <taxon>Thermotogati</taxon>
        <taxon>Deinococcota</taxon>
        <taxon>Deinococci</taxon>
        <taxon>Trueperales</taxon>
        <taxon>Trueperaceae</taxon>
        <taxon>Truepera</taxon>
    </lineage>
</organism>
<dbReference type="MEROPS" id="M24.008"/>
<gene>
    <name evidence="5" type="ordered locus">Trad_0456</name>
</gene>
<dbReference type="GO" id="GO:0004177">
    <property type="term" value="F:aminopeptidase activity"/>
    <property type="evidence" value="ECO:0007669"/>
    <property type="project" value="UniProtKB-ARBA"/>
</dbReference>
<proteinExistence type="predicted"/>